<dbReference type="GO" id="GO:0005829">
    <property type="term" value="C:cytosol"/>
    <property type="evidence" value="ECO:0007669"/>
    <property type="project" value="TreeGrafter"/>
</dbReference>
<sequence>MVSFAELSLTSFLADRLQQAGFTAPTPIQSAAIPLALEGRDLLAQAKTGSGKTLAFLIPLIERAVKEGWKPAGHASASHAGSSRSPRALVLAPTRELALQIEMELRKYAPPSVTSLAVYGGVPIERHYRALRQPPLIVIGTPGRLLDVAGTRHLDLRGVEYVVMDEADQMLDRGFLRDIQRILQLLPTQRQTMLFSATFSPEILTLAESMLKNPARTAVDPGVNTPTTITHAYYVVPSESSRVQLIHTLLQSPESGDQSMVFCDQKYKVKRLAARLGGEPASVGAITGNHSQAQRERTLTAFRSGRLRTLVATDVAARGLDVPTVSQVIHYELPGNPTSYVHRTGRTGRAERSGATLLILSPQEEHEYLAMVRRLRIQTKRLTLPALAVLPPPAHEPESNGQSRHDGRGRDARPRRAGERQNSMPQDARGGQGRRGWRADRPAAPRRGNS</sequence>
<dbReference type="SUPFAM" id="SSF52540">
    <property type="entry name" value="P-loop containing nucleoside triphosphate hydrolases"/>
    <property type="match status" value="1"/>
</dbReference>
<feature type="domain" description="DEAD-box RNA helicase Q" evidence="10">
    <location>
        <begin position="2"/>
        <end position="30"/>
    </location>
</feature>
<dbReference type="GO" id="GO:0016787">
    <property type="term" value="F:hydrolase activity"/>
    <property type="evidence" value="ECO:0007669"/>
    <property type="project" value="UniProtKB-KW"/>
</dbReference>
<keyword evidence="2" id="KW-0378">Hydrolase</keyword>
<dbReference type="CDD" id="cd18787">
    <property type="entry name" value="SF2_C_DEAD"/>
    <property type="match status" value="1"/>
</dbReference>
<dbReference type="InterPro" id="IPR001650">
    <property type="entry name" value="Helicase_C-like"/>
</dbReference>
<evidence type="ECO:0000256" key="1">
    <source>
        <dbReference type="ARBA" id="ARBA00022741"/>
    </source>
</evidence>
<evidence type="ECO:0000256" key="4">
    <source>
        <dbReference type="ARBA" id="ARBA00022840"/>
    </source>
</evidence>
<dbReference type="GO" id="GO:0005524">
    <property type="term" value="F:ATP binding"/>
    <property type="evidence" value="ECO:0007669"/>
    <property type="project" value="UniProtKB-KW"/>
</dbReference>
<keyword evidence="1" id="KW-0547">Nucleotide-binding</keyword>
<dbReference type="PROSITE" id="PS51195">
    <property type="entry name" value="Q_MOTIF"/>
    <property type="match status" value="1"/>
</dbReference>
<dbReference type="CDD" id="cd00268">
    <property type="entry name" value="DEADc"/>
    <property type="match status" value="1"/>
</dbReference>
<dbReference type="PROSITE" id="PS51192">
    <property type="entry name" value="HELICASE_ATP_BIND_1"/>
    <property type="match status" value="1"/>
</dbReference>
<evidence type="ECO:0000256" key="6">
    <source>
        <dbReference type="PROSITE-ProRule" id="PRU00552"/>
    </source>
</evidence>
<dbReference type="PROSITE" id="PS51194">
    <property type="entry name" value="HELICASE_CTER"/>
    <property type="match status" value="1"/>
</dbReference>
<dbReference type="PANTHER" id="PTHR47959">
    <property type="entry name" value="ATP-DEPENDENT RNA HELICASE RHLE-RELATED"/>
    <property type="match status" value="1"/>
</dbReference>
<dbReference type="InterPro" id="IPR014014">
    <property type="entry name" value="RNA_helicase_DEAD_Q_motif"/>
</dbReference>
<comment type="similarity">
    <text evidence="5">Belongs to the DEAD box helicase family.</text>
</comment>
<evidence type="ECO:0000256" key="2">
    <source>
        <dbReference type="ARBA" id="ARBA00022801"/>
    </source>
</evidence>
<dbReference type="SMART" id="SM00487">
    <property type="entry name" value="DEXDc"/>
    <property type="match status" value="1"/>
</dbReference>
<protein>
    <submittedName>
        <fullName evidence="11">ATP-dependent RNA helicase</fullName>
    </submittedName>
</protein>
<feature type="compositionally biased region" description="Basic and acidic residues" evidence="7">
    <location>
        <begin position="395"/>
        <end position="419"/>
    </location>
</feature>
<evidence type="ECO:0000259" key="9">
    <source>
        <dbReference type="PROSITE" id="PS51194"/>
    </source>
</evidence>
<dbReference type="Pfam" id="PF00271">
    <property type="entry name" value="Helicase_C"/>
    <property type="match status" value="1"/>
</dbReference>
<evidence type="ECO:0000259" key="10">
    <source>
        <dbReference type="PROSITE" id="PS51195"/>
    </source>
</evidence>
<organism evidence="11">
    <name type="scientific">uncultured bacterium pBE3-1</name>
    <dbReference type="NCBI Taxonomy" id="1781161"/>
    <lineage>
        <taxon>Bacteria</taxon>
        <taxon>environmental samples</taxon>
    </lineage>
</organism>
<dbReference type="InterPro" id="IPR050079">
    <property type="entry name" value="DEAD_box_RNA_helicase"/>
</dbReference>
<evidence type="ECO:0000256" key="5">
    <source>
        <dbReference type="ARBA" id="ARBA00038437"/>
    </source>
</evidence>
<reference evidence="11" key="1">
    <citation type="journal article" date="2016" name="Sci. Rep.">
        <title>Triclosan Resistome from Metagenome Reveals Diverse Enoyl Acyl Carrier Protein Reductases and Selective Enrichment of Triclosan Resistance Genes.</title>
        <authorList>
            <person name="Khan R."/>
            <person name="Kong H.G."/>
            <person name="Jung Y.H."/>
            <person name="Choi J."/>
            <person name="Baek K.Y."/>
            <person name="Hwang E.C."/>
            <person name="Lee S.W."/>
        </authorList>
    </citation>
    <scope>NUCLEOTIDE SEQUENCE</scope>
</reference>
<keyword evidence="4" id="KW-0067">ATP-binding</keyword>
<proteinExistence type="inferred from homology"/>
<evidence type="ECO:0000256" key="7">
    <source>
        <dbReference type="SAM" id="MobiDB-lite"/>
    </source>
</evidence>
<feature type="region of interest" description="Disordered" evidence="7">
    <location>
        <begin position="388"/>
        <end position="450"/>
    </location>
</feature>
<dbReference type="InterPro" id="IPR014001">
    <property type="entry name" value="Helicase_ATP-bd"/>
</dbReference>
<feature type="domain" description="Helicase C-terminal" evidence="9">
    <location>
        <begin position="228"/>
        <end position="398"/>
    </location>
</feature>
<dbReference type="AlphaFoldDB" id="A0A1C9U541"/>
<accession>A0A1C9U541</accession>
<dbReference type="GO" id="GO:0003676">
    <property type="term" value="F:nucleic acid binding"/>
    <property type="evidence" value="ECO:0007669"/>
    <property type="project" value="InterPro"/>
</dbReference>
<dbReference type="InterPro" id="IPR011545">
    <property type="entry name" value="DEAD/DEAH_box_helicase_dom"/>
</dbReference>
<dbReference type="Gene3D" id="3.40.50.300">
    <property type="entry name" value="P-loop containing nucleotide triphosphate hydrolases"/>
    <property type="match status" value="2"/>
</dbReference>
<evidence type="ECO:0000259" key="8">
    <source>
        <dbReference type="PROSITE" id="PS51192"/>
    </source>
</evidence>
<feature type="short sequence motif" description="Q motif" evidence="6">
    <location>
        <begin position="2"/>
        <end position="30"/>
    </location>
</feature>
<dbReference type="InterPro" id="IPR044742">
    <property type="entry name" value="DEAD/DEAH_RhlB"/>
</dbReference>
<evidence type="ECO:0000313" key="11">
    <source>
        <dbReference type="EMBL" id="AOR51253.1"/>
    </source>
</evidence>
<dbReference type="Pfam" id="PF00270">
    <property type="entry name" value="DEAD"/>
    <property type="match status" value="1"/>
</dbReference>
<evidence type="ECO:0000256" key="3">
    <source>
        <dbReference type="ARBA" id="ARBA00022806"/>
    </source>
</evidence>
<dbReference type="SMART" id="SM00490">
    <property type="entry name" value="HELICc"/>
    <property type="match status" value="1"/>
</dbReference>
<feature type="domain" description="Helicase ATP-binding" evidence="8">
    <location>
        <begin position="33"/>
        <end position="217"/>
    </location>
</feature>
<dbReference type="InterPro" id="IPR027417">
    <property type="entry name" value="P-loop_NTPase"/>
</dbReference>
<keyword evidence="3 11" id="KW-0347">Helicase</keyword>
<dbReference type="GO" id="GO:0003724">
    <property type="term" value="F:RNA helicase activity"/>
    <property type="evidence" value="ECO:0007669"/>
    <property type="project" value="InterPro"/>
</dbReference>
<name>A0A1C9U541_9BACT</name>
<dbReference type="PANTHER" id="PTHR47959:SF1">
    <property type="entry name" value="ATP-DEPENDENT RNA HELICASE DBPA"/>
    <property type="match status" value="1"/>
</dbReference>
<dbReference type="EMBL" id="KT982366">
    <property type="protein sequence ID" value="AOR51253.1"/>
    <property type="molecule type" value="Genomic_DNA"/>
</dbReference>